<feature type="compositionally biased region" description="Low complexity" evidence="3">
    <location>
        <begin position="448"/>
        <end position="457"/>
    </location>
</feature>
<evidence type="ECO:0000313" key="5">
    <source>
        <dbReference type="EMBL" id="THD19336.1"/>
    </source>
</evidence>
<accession>A0A4E0R0F0</accession>
<feature type="compositionally biased region" description="Basic residues" evidence="3">
    <location>
        <begin position="458"/>
        <end position="477"/>
    </location>
</feature>
<evidence type="ECO:0000256" key="2">
    <source>
        <dbReference type="ARBA" id="ARBA00023242"/>
    </source>
</evidence>
<dbReference type="GO" id="GO:0032259">
    <property type="term" value="P:methylation"/>
    <property type="evidence" value="ECO:0007669"/>
    <property type="project" value="UniProtKB-KW"/>
</dbReference>
<feature type="region of interest" description="Disordered" evidence="3">
    <location>
        <begin position="88"/>
        <end position="141"/>
    </location>
</feature>
<dbReference type="GO" id="GO:0008168">
    <property type="term" value="F:methyltransferase activity"/>
    <property type="evidence" value="ECO:0007669"/>
    <property type="project" value="UniProtKB-KW"/>
</dbReference>
<evidence type="ECO:0000313" key="6">
    <source>
        <dbReference type="Proteomes" id="UP000230066"/>
    </source>
</evidence>
<dbReference type="InterPro" id="IPR001202">
    <property type="entry name" value="WW_dom"/>
</dbReference>
<dbReference type="CDD" id="cd00201">
    <property type="entry name" value="WW"/>
    <property type="match status" value="1"/>
</dbReference>
<dbReference type="Gene3D" id="1.10.1740.100">
    <property type="entry name" value="Set2, Rpb1 interacting domain"/>
    <property type="match status" value="1"/>
</dbReference>
<name>A0A4E0R0F0_FASHE</name>
<feature type="compositionally biased region" description="Polar residues" evidence="3">
    <location>
        <begin position="192"/>
        <end position="201"/>
    </location>
</feature>
<sequence length="529" mass="59226">MLRSRRLSTVALENEAQSHLFGKSKGDNLAWKLQSTTRHVTDSYRQSVLLSPVNKKRDISGAYVPGMDLLVDGSDIAPIELISRFSKTPLSSPEPFDDNSSRGLLLDDPSVSQLPHQIDSNVAQRPASSAHTSTVSAQSAGLELSHATKARYAQFCQQPKRAEPTERQPLPALHLHLSKDGTSPLPPGWQRAPNTKRQTNHANKDGSSGGGGDEVKSSDMYAYYYYHVRTRQTRWDPPVYPWDADPHDVLTSETGEDDPEAPYNWGCASKYSVTHEEIEAMYTRLRQRILERQCTELLHDVAGRSDAPQGAAEQGFAIEASFLNLLFRIRTLDSSTYFWESCNSHLVVVLFTLVHNVLRTFRDARCKVGRIVNDEDLYYLTKKLAQAVILKEIQHLHQAQAASSGSLFSVPPPPELTANVQTRVTTYVRKYMESKGSFYRRRVQQPLGHLQPQQHSAPHLHHPHHVPYAHHTSHHHNHPDPLSRQNRLNTSVLQAGLSRTVFPNPAGPVDHVSASPKPAHNLVGFEGRQ</sequence>
<feature type="compositionally biased region" description="Polar residues" evidence="3">
    <location>
        <begin position="110"/>
        <end position="139"/>
    </location>
</feature>
<proteinExistence type="predicted"/>
<feature type="region of interest" description="Disordered" evidence="3">
    <location>
        <begin position="176"/>
        <end position="214"/>
    </location>
</feature>
<organism evidence="5 6">
    <name type="scientific">Fasciola hepatica</name>
    <name type="common">Liver fluke</name>
    <dbReference type="NCBI Taxonomy" id="6192"/>
    <lineage>
        <taxon>Eukaryota</taxon>
        <taxon>Metazoa</taxon>
        <taxon>Spiralia</taxon>
        <taxon>Lophotrochozoa</taxon>
        <taxon>Platyhelminthes</taxon>
        <taxon>Trematoda</taxon>
        <taxon>Digenea</taxon>
        <taxon>Plagiorchiida</taxon>
        <taxon>Echinostomata</taxon>
        <taxon>Echinostomatoidea</taxon>
        <taxon>Fasciolidae</taxon>
        <taxon>Fasciola</taxon>
    </lineage>
</organism>
<dbReference type="InterPro" id="IPR013257">
    <property type="entry name" value="SRI"/>
</dbReference>
<dbReference type="Pfam" id="PF08236">
    <property type="entry name" value="SRI"/>
    <property type="match status" value="1"/>
</dbReference>
<keyword evidence="2" id="KW-0539">Nucleus</keyword>
<dbReference type="GO" id="GO:0006355">
    <property type="term" value="P:regulation of DNA-templated transcription"/>
    <property type="evidence" value="ECO:0007669"/>
    <property type="project" value="InterPro"/>
</dbReference>
<dbReference type="GO" id="GO:0005694">
    <property type="term" value="C:chromosome"/>
    <property type="evidence" value="ECO:0007669"/>
    <property type="project" value="InterPro"/>
</dbReference>
<feature type="domain" description="WW" evidence="4">
    <location>
        <begin position="183"/>
        <end position="240"/>
    </location>
</feature>
<dbReference type="InterPro" id="IPR038190">
    <property type="entry name" value="SRI_sf"/>
</dbReference>
<reference evidence="5" key="1">
    <citation type="submission" date="2019-03" db="EMBL/GenBank/DDBJ databases">
        <title>Improved annotation for the trematode Fasciola hepatica.</title>
        <authorList>
            <person name="Choi Y.-J."/>
            <person name="Martin J."/>
            <person name="Mitreva M."/>
        </authorList>
    </citation>
    <scope>NUCLEOTIDE SEQUENCE [LARGE SCALE GENOMIC DNA]</scope>
</reference>
<comment type="caution">
    <text evidence="5">The sequence shown here is derived from an EMBL/GenBank/DDBJ whole genome shotgun (WGS) entry which is preliminary data.</text>
</comment>
<feature type="region of interest" description="Disordered" evidence="3">
    <location>
        <begin position="499"/>
        <end position="529"/>
    </location>
</feature>
<comment type="subcellular location">
    <subcellularLocation>
        <location evidence="1">Nucleus</location>
    </subcellularLocation>
</comment>
<dbReference type="EMBL" id="JXXN02006680">
    <property type="protein sequence ID" value="THD19336.1"/>
    <property type="molecule type" value="Genomic_DNA"/>
</dbReference>
<keyword evidence="6" id="KW-1185">Reference proteome</keyword>
<dbReference type="Proteomes" id="UP000230066">
    <property type="component" value="Unassembled WGS sequence"/>
</dbReference>
<dbReference type="AlphaFoldDB" id="A0A4E0R0F0"/>
<feature type="region of interest" description="Disordered" evidence="3">
    <location>
        <begin position="448"/>
        <end position="485"/>
    </location>
</feature>
<evidence type="ECO:0000256" key="3">
    <source>
        <dbReference type="SAM" id="MobiDB-lite"/>
    </source>
</evidence>
<evidence type="ECO:0000259" key="4">
    <source>
        <dbReference type="PROSITE" id="PS50020"/>
    </source>
</evidence>
<evidence type="ECO:0000256" key="1">
    <source>
        <dbReference type="ARBA" id="ARBA00004123"/>
    </source>
</evidence>
<protein>
    <submittedName>
        <fullName evidence="5">Histone-lysine N-methyltransferase SETD2</fullName>
    </submittedName>
</protein>
<dbReference type="Gene3D" id="2.20.70.10">
    <property type="match status" value="1"/>
</dbReference>
<gene>
    <name evidence="5" type="ORF">D915_009892</name>
</gene>
<dbReference type="PROSITE" id="PS50020">
    <property type="entry name" value="WW_DOMAIN_2"/>
    <property type="match status" value="1"/>
</dbReference>